<evidence type="ECO:0000313" key="3">
    <source>
        <dbReference type="Proteomes" id="UP001148125"/>
    </source>
</evidence>
<evidence type="ECO:0000313" key="2">
    <source>
        <dbReference type="EMBL" id="MDE5415809.1"/>
    </source>
</evidence>
<sequence length="101" mass="11844">MSLDRWKADIEYELKQVNKSLEATNAALEELKTKKEIVDEVCSEVASNRLQDNVGYIFELQEDLQKKINDKTIELIKLEENPKKQQLELLIEKIIKKLDIK</sequence>
<reference evidence="2" key="1">
    <citation type="submission" date="2024-05" db="EMBL/GenBank/DDBJ databases">
        <title>Alkalihalobacillus sp. strain MEB203 novel alkaliphilic bacterium from Lonar Lake, India.</title>
        <authorList>
            <person name="Joshi A."/>
            <person name="Thite S."/>
            <person name="Mengade P."/>
        </authorList>
    </citation>
    <scope>NUCLEOTIDE SEQUENCE</scope>
    <source>
        <strain evidence="2">MEB 203</strain>
    </source>
</reference>
<evidence type="ECO:0000256" key="1">
    <source>
        <dbReference type="SAM" id="Coils"/>
    </source>
</evidence>
<keyword evidence="3" id="KW-1185">Reference proteome</keyword>
<proteinExistence type="predicted"/>
<dbReference type="Proteomes" id="UP001148125">
    <property type="component" value="Unassembled WGS sequence"/>
</dbReference>
<comment type="caution">
    <text evidence="2">The sequence shown here is derived from an EMBL/GenBank/DDBJ whole genome shotgun (WGS) entry which is preliminary data.</text>
</comment>
<accession>A0ABT5VK72</accession>
<gene>
    <name evidence="2" type="ORF">N7Z68_20890</name>
</gene>
<dbReference type="EMBL" id="JAOTPO010000021">
    <property type="protein sequence ID" value="MDE5415809.1"/>
    <property type="molecule type" value="Genomic_DNA"/>
</dbReference>
<protein>
    <submittedName>
        <fullName evidence="2">Uncharacterized protein</fullName>
    </submittedName>
</protein>
<dbReference type="RefSeq" id="WP_275120402.1">
    <property type="nucleotide sequence ID" value="NZ_JAOTPO010000021.1"/>
</dbReference>
<keyword evidence="1" id="KW-0175">Coiled coil</keyword>
<organism evidence="2 3">
    <name type="scientific">Alkalihalobacterium chitinilyticum</name>
    <dbReference type="NCBI Taxonomy" id="2980103"/>
    <lineage>
        <taxon>Bacteria</taxon>
        <taxon>Bacillati</taxon>
        <taxon>Bacillota</taxon>
        <taxon>Bacilli</taxon>
        <taxon>Bacillales</taxon>
        <taxon>Bacillaceae</taxon>
        <taxon>Alkalihalobacterium</taxon>
    </lineage>
</organism>
<name>A0ABT5VK72_9BACI</name>
<feature type="coiled-coil region" evidence="1">
    <location>
        <begin position="14"/>
        <end position="81"/>
    </location>
</feature>